<protein>
    <submittedName>
        <fullName evidence="1">Uncharacterized protein</fullName>
    </submittedName>
</protein>
<dbReference type="RefSeq" id="XP_066704196.1">
    <property type="nucleotide sequence ID" value="XM_066839132.1"/>
</dbReference>
<dbReference type="Proteomes" id="UP001391051">
    <property type="component" value="Unassembled WGS sequence"/>
</dbReference>
<reference evidence="1 2" key="1">
    <citation type="submission" date="2023-01" db="EMBL/GenBank/DDBJ databases">
        <title>Analysis of 21 Apiospora genomes using comparative genomics revels a genus with tremendous synthesis potential of carbohydrate active enzymes and secondary metabolites.</title>
        <authorList>
            <person name="Sorensen T."/>
        </authorList>
    </citation>
    <scope>NUCLEOTIDE SEQUENCE [LARGE SCALE GENOMIC DNA]</scope>
    <source>
        <strain evidence="1 2">CBS 24483</strain>
    </source>
</reference>
<dbReference type="GeneID" id="92072194"/>
<organism evidence="1 2">
    <name type="scientific">Apiospora aurea</name>
    <dbReference type="NCBI Taxonomy" id="335848"/>
    <lineage>
        <taxon>Eukaryota</taxon>
        <taxon>Fungi</taxon>
        <taxon>Dikarya</taxon>
        <taxon>Ascomycota</taxon>
        <taxon>Pezizomycotina</taxon>
        <taxon>Sordariomycetes</taxon>
        <taxon>Xylariomycetidae</taxon>
        <taxon>Amphisphaeriales</taxon>
        <taxon>Apiosporaceae</taxon>
        <taxon>Apiospora</taxon>
    </lineage>
</organism>
<sequence length="81" mass="9155">MYGYPYQGAGHTNAFVNPYAHQGSAYEFVFNSAPSHPDYGWPRQYNGYAGRPVVRYNPQQYGGSLESRGVPQFPSVYQGIW</sequence>
<evidence type="ECO:0000313" key="2">
    <source>
        <dbReference type="Proteomes" id="UP001391051"/>
    </source>
</evidence>
<gene>
    <name evidence="1" type="ORF">PG986_002910</name>
</gene>
<dbReference type="EMBL" id="JAQQWE010000002">
    <property type="protein sequence ID" value="KAK7962085.1"/>
    <property type="molecule type" value="Genomic_DNA"/>
</dbReference>
<name>A0ABR1QQ60_9PEZI</name>
<keyword evidence="2" id="KW-1185">Reference proteome</keyword>
<accession>A0ABR1QQ60</accession>
<comment type="caution">
    <text evidence="1">The sequence shown here is derived from an EMBL/GenBank/DDBJ whole genome shotgun (WGS) entry which is preliminary data.</text>
</comment>
<evidence type="ECO:0000313" key="1">
    <source>
        <dbReference type="EMBL" id="KAK7962085.1"/>
    </source>
</evidence>
<proteinExistence type="predicted"/>